<protein>
    <recommendedName>
        <fullName evidence="1">DUF2846 domain-containing protein</fullName>
    </recommendedName>
</protein>
<feature type="domain" description="DUF2846" evidence="1">
    <location>
        <begin position="18"/>
        <end position="100"/>
    </location>
</feature>
<evidence type="ECO:0000259" key="1">
    <source>
        <dbReference type="Pfam" id="PF11008"/>
    </source>
</evidence>
<dbReference type="Pfam" id="PF11008">
    <property type="entry name" value="DUF2846"/>
    <property type="match status" value="1"/>
</dbReference>
<dbReference type="InterPro" id="IPR022548">
    <property type="entry name" value="DUF2846"/>
</dbReference>
<reference evidence="2" key="1">
    <citation type="submission" date="2016-10" db="EMBL/GenBank/DDBJ databases">
        <authorList>
            <person name="de Groot N.N."/>
        </authorList>
    </citation>
    <scope>NUCLEOTIDE SEQUENCE</scope>
</reference>
<name>A0A1W1DD52_9ZZZZ</name>
<dbReference type="AlphaFoldDB" id="A0A1W1DD52"/>
<sequence>MMSDSEDISKKQFLAPKNGKSGLYIYRTYNFVGAARTPTLYLDGNEIGDIAAKSYIFTEIKPGIHTISAGGFFENTDKLKSTFKTESGKNHFVEASFSLGIFIGQVVLEEVAENIGKKGVLETNLAK</sequence>
<evidence type="ECO:0000313" key="2">
    <source>
        <dbReference type="EMBL" id="SFV79054.1"/>
    </source>
</evidence>
<gene>
    <name evidence="2" type="ORF">MNB_SUP05-11-585</name>
</gene>
<dbReference type="EMBL" id="FPHS01000101">
    <property type="protein sequence ID" value="SFV79054.1"/>
    <property type="molecule type" value="Genomic_DNA"/>
</dbReference>
<organism evidence="2">
    <name type="scientific">hydrothermal vent metagenome</name>
    <dbReference type="NCBI Taxonomy" id="652676"/>
    <lineage>
        <taxon>unclassified sequences</taxon>
        <taxon>metagenomes</taxon>
        <taxon>ecological metagenomes</taxon>
    </lineage>
</organism>
<proteinExistence type="predicted"/>
<accession>A0A1W1DD52</accession>